<dbReference type="InterPro" id="IPR005247">
    <property type="entry name" value="YbhB_YbcL/LppC-like"/>
</dbReference>
<dbReference type="SUPFAM" id="SSF49777">
    <property type="entry name" value="PEBP-like"/>
    <property type="match status" value="1"/>
</dbReference>
<dbReference type="Gene3D" id="3.90.280.10">
    <property type="entry name" value="PEBP-like"/>
    <property type="match status" value="1"/>
</dbReference>
<comment type="caution">
    <text evidence="1">The sequence shown here is derived from an EMBL/GenBank/DDBJ whole genome shotgun (WGS) entry which is preliminary data.</text>
</comment>
<protein>
    <submittedName>
        <fullName evidence="1">YbhB/YbcL family Raf kinase inhibitor-like protein</fullName>
    </submittedName>
</protein>
<dbReference type="InterPro" id="IPR036610">
    <property type="entry name" value="PEBP-like_sf"/>
</dbReference>
<accession>A0A9D1JYG2</accession>
<dbReference type="AlphaFoldDB" id="A0A9D1JYG2"/>
<evidence type="ECO:0000313" key="1">
    <source>
        <dbReference type="EMBL" id="HIS74677.1"/>
    </source>
</evidence>
<dbReference type="EMBL" id="DVJQ01000055">
    <property type="protein sequence ID" value="HIS74677.1"/>
    <property type="molecule type" value="Genomic_DNA"/>
</dbReference>
<sequence>MIKKIFIASFSVLIFGAGVIMANSTFTLTSESIKNNQTLASEQVLNGFGCSGGNISPDLKWQGAPEGTKSYALLVHDPDAPRPTGWWHWLVINIPATKTEFKKGEKLSAPMLETVTDFNNTGYGGACPPKGHGVHHYNFTIYALDVESLDIAVDTNPNEVEKIVKSHSLASSTITALYQR</sequence>
<dbReference type="NCBIfam" id="TIGR00481">
    <property type="entry name" value="YbhB/YbcL family Raf kinase inhibitor-like protein"/>
    <property type="match status" value="1"/>
</dbReference>
<dbReference type="PANTHER" id="PTHR30289">
    <property type="entry name" value="UNCHARACTERIZED PROTEIN YBCL-RELATED"/>
    <property type="match status" value="1"/>
</dbReference>
<dbReference type="Proteomes" id="UP000886865">
    <property type="component" value="Unassembled WGS sequence"/>
</dbReference>
<reference evidence="1" key="2">
    <citation type="journal article" date="2021" name="PeerJ">
        <title>Extensive microbial diversity within the chicken gut microbiome revealed by metagenomics and culture.</title>
        <authorList>
            <person name="Gilroy R."/>
            <person name="Ravi A."/>
            <person name="Getino M."/>
            <person name="Pursley I."/>
            <person name="Horton D.L."/>
            <person name="Alikhan N.F."/>
            <person name="Baker D."/>
            <person name="Gharbi K."/>
            <person name="Hall N."/>
            <person name="Watson M."/>
            <person name="Adriaenssens E.M."/>
            <person name="Foster-Nyarko E."/>
            <person name="Jarju S."/>
            <person name="Secka A."/>
            <person name="Antonio M."/>
            <person name="Oren A."/>
            <person name="Chaudhuri R.R."/>
            <person name="La Ragione R."/>
            <person name="Hildebrand F."/>
            <person name="Pallen M.J."/>
        </authorList>
    </citation>
    <scope>NUCLEOTIDE SEQUENCE</scope>
    <source>
        <strain evidence="1">CHK152-2871</strain>
    </source>
</reference>
<dbReference type="CDD" id="cd00865">
    <property type="entry name" value="PEBP_bact_arch"/>
    <property type="match status" value="1"/>
</dbReference>
<organism evidence="1 2">
    <name type="scientific">Candidatus Galligastranaerophilus intestinavium</name>
    <dbReference type="NCBI Taxonomy" id="2840836"/>
    <lineage>
        <taxon>Bacteria</taxon>
        <taxon>Candidatus Galligastranaerophilus</taxon>
    </lineage>
</organism>
<dbReference type="PANTHER" id="PTHR30289:SF1">
    <property type="entry name" value="PEBP (PHOSPHATIDYLETHANOLAMINE-BINDING PROTEIN) FAMILY PROTEIN"/>
    <property type="match status" value="1"/>
</dbReference>
<dbReference type="Pfam" id="PF01161">
    <property type="entry name" value="PBP"/>
    <property type="match status" value="1"/>
</dbReference>
<reference evidence="1" key="1">
    <citation type="submission" date="2020-10" db="EMBL/GenBank/DDBJ databases">
        <authorList>
            <person name="Gilroy R."/>
        </authorList>
    </citation>
    <scope>NUCLEOTIDE SEQUENCE</scope>
    <source>
        <strain evidence="1">CHK152-2871</strain>
    </source>
</reference>
<gene>
    <name evidence="1" type="ORF">IAA86_06625</name>
</gene>
<dbReference type="InterPro" id="IPR008914">
    <property type="entry name" value="PEBP"/>
</dbReference>
<name>A0A9D1JYG2_9BACT</name>
<proteinExistence type="predicted"/>
<evidence type="ECO:0000313" key="2">
    <source>
        <dbReference type="Proteomes" id="UP000886865"/>
    </source>
</evidence>